<organism evidence="1 2">
    <name type="scientific">Gaiella occulta</name>
    <dbReference type="NCBI Taxonomy" id="1002870"/>
    <lineage>
        <taxon>Bacteria</taxon>
        <taxon>Bacillati</taxon>
        <taxon>Actinomycetota</taxon>
        <taxon>Thermoleophilia</taxon>
        <taxon>Gaiellales</taxon>
        <taxon>Gaiellaceae</taxon>
        <taxon>Gaiella</taxon>
    </lineage>
</organism>
<dbReference type="Proteomes" id="UP000254134">
    <property type="component" value="Unassembled WGS sequence"/>
</dbReference>
<comment type="caution">
    <text evidence="1">The sequence shown here is derived from an EMBL/GenBank/DDBJ whole genome shotgun (WGS) entry which is preliminary data.</text>
</comment>
<name>A0A7M2YSV5_9ACTN</name>
<keyword evidence="2" id="KW-1185">Reference proteome</keyword>
<gene>
    <name evidence="1" type="ORF">Gocc_3103</name>
</gene>
<reference evidence="2" key="2">
    <citation type="journal article" date="2019" name="MicrobiologyOpen">
        <title>High-quality draft genome sequence of Gaiella occulta isolated from a 150 meter deep mineral water borehole and comparison with the genome sequences of other deep-branching lineages of the phylum Actinobacteria.</title>
        <authorList>
            <person name="Severino R."/>
            <person name="Froufe H.J.C."/>
            <person name="Barroso C."/>
            <person name="Albuquerque L."/>
            <person name="Lobo-da-Cunha A."/>
            <person name="da Costa M.S."/>
            <person name="Egas C."/>
        </authorList>
    </citation>
    <scope>NUCLEOTIDE SEQUENCE [LARGE SCALE GENOMIC DNA]</scope>
    <source>
        <strain evidence="2">F2-233</strain>
    </source>
</reference>
<proteinExistence type="predicted"/>
<evidence type="ECO:0000313" key="1">
    <source>
        <dbReference type="EMBL" id="RDI73175.1"/>
    </source>
</evidence>
<reference evidence="1 2" key="1">
    <citation type="submission" date="2018-07" db="EMBL/GenBank/DDBJ databases">
        <title>High-quality-draft genome sequence of Gaiella occulta.</title>
        <authorList>
            <person name="Severino R."/>
            <person name="Froufe H.J.C."/>
            <person name="Rainey F.A."/>
            <person name="Barroso C."/>
            <person name="Albuquerque L."/>
            <person name="Lobo-Da-Cunha A."/>
            <person name="Da Costa M.S."/>
            <person name="Egas C."/>
        </authorList>
    </citation>
    <scope>NUCLEOTIDE SEQUENCE [LARGE SCALE GENOMIC DNA]</scope>
    <source>
        <strain evidence="1 2">F2-233</strain>
    </source>
</reference>
<sequence>MRLRRAAAGMLAASTQFRRVKGYRQLPALAAALKREITPTEEVAIVEAA</sequence>
<protein>
    <submittedName>
        <fullName evidence="1">Uncharacterized protein</fullName>
    </submittedName>
</protein>
<accession>A0A7M2YSV5</accession>
<dbReference type="EMBL" id="QQZY01000019">
    <property type="protein sequence ID" value="RDI73175.1"/>
    <property type="molecule type" value="Genomic_DNA"/>
</dbReference>
<dbReference type="AlphaFoldDB" id="A0A7M2YSV5"/>
<evidence type="ECO:0000313" key="2">
    <source>
        <dbReference type="Proteomes" id="UP000254134"/>
    </source>
</evidence>